<dbReference type="Gene3D" id="1.50.40.10">
    <property type="entry name" value="Mitochondrial carrier domain"/>
    <property type="match status" value="1"/>
</dbReference>
<feature type="transmembrane region" description="Helical" evidence="15">
    <location>
        <begin position="242"/>
        <end position="263"/>
    </location>
</feature>
<dbReference type="AlphaFoldDB" id="A0A8J4AV48"/>
<dbReference type="InterPro" id="IPR023395">
    <property type="entry name" value="MCP_dom_sf"/>
</dbReference>
<evidence type="ECO:0000256" key="12">
    <source>
        <dbReference type="PROSITE-ProRule" id="PRU00282"/>
    </source>
</evidence>
<evidence type="ECO:0000256" key="11">
    <source>
        <dbReference type="ARBA" id="ARBA00023136"/>
    </source>
</evidence>
<evidence type="ECO:0000256" key="4">
    <source>
        <dbReference type="ARBA" id="ARBA00022692"/>
    </source>
</evidence>
<reference evidence="16" key="1">
    <citation type="journal article" date="2021" name="Proc. Natl. Acad. Sci. U.S.A.">
        <title>Three genomes in the algal genus Volvox reveal the fate of a haploid sex-determining region after a transition to homothallism.</title>
        <authorList>
            <person name="Yamamoto K."/>
            <person name="Hamaji T."/>
            <person name="Kawai-Toyooka H."/>
            <person name="Matsuzaki R."/>
            <person name="Takahashi F."/>
            <person name="Nishimura Y."/>
            <person name="Kawachi M."/>
            <person name="Noguchi H."/>
            <person name="Minakuchi Y."/>
            <person name="Umen J.G."/>
            <person name="Toyoda A."/>
            <person name="Nozaki H."/>
        </authorList>
    </citation>
    <scope>NUCLEOTIDE SEQUENCE</scope>
    <source>
        <strain evidence="16">NIES-3780</strain>
    </source>
</reference>
<evidence type="ECO:0000256" key="13">
    <source>
        <dbReference type="RuleBase" id="RU000488"/>
    </source>
</evidence>
<organism evidence="16 17">
    <name type="scientific">Volvox africanus</name>
    <dbReference type="NCBI Taxonomy" id="51714"/>
    <lineage>
        <taxon>Eukaryota</taxon>
        <taxon>Viridiplantae</taxon>
        <taxon>Chlorophyta</taxon>
        <taxon>core chlorophytes</taxon>
        <taxon>Chlorophyceae</taxon>
        <taxon>CS clade</taxon>
        <taxon>Chlamydomonadales</taxon>
        <taxon>Volvocaceae</taxon>
        <taxon>Volvox</taxon>
    </lineage>
</organism>
<dbReference type="FunFam" id="1.50.40.10:FF:000016">
    <property type="entry name" value="Solute carrier family 25 member 23"/>
    <property type="match status" value="1"/>
</dbReference>
<dbReference type="EMBL" id="BNCO01000003">
    <property type="protein sequence ID" value="GIL45791.1"/>
    <property type="molecule type" value="Genomic_DNA"/>
</dbReference>
<protein>
    <recommendedName>
        <fullName evidence="18">Mitochondrial substrate carrier</fullName>
    </recommendedName>
</protein>
<feature type="repeat" description="Solcar" evidence="12">
    <location>
        <begin position="50"/>
        <end position="135"/>
    </location>
</feature>
<keyword evidence="4 12" id="KW-0812">Transmembrane</keyword>
<proteinExistence type="inferred from homology"/>
<evidence type="ECO:0000256" key="15">
    <source>
        <dbReference type="SAM" id="Phobius"/>
    </source>
</evidence>
<dbReference type="GO" id="GO:0055085">
    <property type="term" value="P:transmembrane transport"/>
    <property type="evidence" value="ECO:0007669"/>
    <property type="project" value="InterPro"/>
</dbReference>
<evidence type="ECO:0000256" key="8">
    <source>
        <dbReference type="ARBA" id="ARBA00022837"/>
    </source>
</evidence>
<evidence type="ECO:0000256" key="7">
    <source>
        <dbReference type="ARBA" id="ARBA00022792"/>
    </source>
</evidence>
<evidence type="ECO:0000256" key="1">
    <source>
        <dbReference type="ARBA" id="ARBA00004448"/>
    </source>
</evidence>
<dbReference type="PROSITE" id="PS50920">
    <property type="entry name" value="SOLCAR"/>
    <property type="match status" value="3"/>
</dbReference>
<dbReference type="GO" id="GO:0046872">
    <property type="term" value="F:metal ion binding"/>
    <property type="evidence" value="ECO:0007669"/>
    <property type="project" value="UniProtKB-KW"/>
</dbReference>
<evidence type="ECO:0000256" key="2">
    <source>
        <dbReference type="ARBA" id="ARBA00006375"/>
    </source>
</evidence>
<evidence type="ECO:0000256" key="9">
    <source>
        <dbReference type="ARBA" id="ARBA00022989"/>
    </source>
</evidence>
<feature type="compositionally biased region" description="Polar residues" evidence="14">
    <location>
        <begin position="1"/>
        <end position="10"/>
    </location>
</feature>
<keyword evidence="17" id="KW-1185">Reference proteome</keyword>
<keyword evidence="7" id="KW-0999">Mitochondrion inner membrane</keyword>
<evidence type="ECO:0000256" key="5">
    <source>
        <dbReference type="ARBA" id="ARBA00022723"/>
    </source>
</evidence>
<dbReference type="SUPFAM" id="SSF103506">
    <property type="entry name" value="Mitochondrial carrier"/>
    <property type="match status" value="1"/>
</dbReference>
<dbReference type="Proteomes" id="UP000747399">
    <property type="component" value="Unassembled WGS sequence"/>
</dbReference>
<keyword evidence="3 13" id="KW-0813">Transport</keyword>
<evidence type="ECO:0000313" key="17">
    <source>
        <dbReference type="Proteomes" id="UP000747399"/>
    </source>
</evidence>
<evidence type="ECO:0000256" key="3">
    <source>
        <dbReference type="ARBA" id="ARBA00022448"/>
    </source>
</evidence>
<comment type="similarity">
    <text evidence="2 13">Belongs to the mitochondrial carrier (TC 2.A.29) family.</text>
</comment>
<dbReference type="InterPro" id="IPR018108">
    <property type="entry name" value="MCP_transmembrane"/>
</dbReference>
<sequence>MSLRSYSTTELDGDAAGPGPGSSVVYTMGQKKNQHQHQHQHQQHHDHDPLRAEKVFLSGALSGAVSRTATAPVDRLKMLLQTHDEAKGLSLRQGWQKMMAEGSIKSFFKGNGANVVKIAPETALKLTLNDAIRSLLAQDPDHVRVRERMASGGIAGAIAQGLLYPLDTIRTRLAVSPPGTYAGILHAAYRIRRDEGVFAFYRGILPSMIGILPFAGVDIALFEVFKDHLYERYDGPPPHIAIVAAGMLSSSIAQVVSYPLALVRTRLQAQASHQRGPDGSLALGQLKYQGMMDVFQKTLQHEGVRGLYKGLLPNLLKLAPAAGIGWFVFEETKLALGVDPRS</sequence>
<feature type="compositionally biased region" description="Basic residues" evidence="14">
    <location>
        <begin position="32"/>
        <end position="42"/>
    </location>
</feature>
<dbReference type="GO" id="GO:0005743">
    <property type="term" value="C:mitochondrial inner membrane"/>
    <property type="evidence" value="ECO:0007669"/>
    <property type="project" value="UniProtKB-SubCell"/>
</dbReference>
<keyword evidence="11 12" id="KW-0472">Membrane</keyword>
<keyword evidence="5" id="KW-0479">Metal-binding</keyword>
<comment type="caution">
    <text evidence="16">The sequence shown here is derived from an EMBL/GenBank/DDBJ whole genome shotgun (WGS) entry which is preliminary data.</text>
</comment>
<evidence type="ECO:0000256" key="14">
    <source>
        <dbReference type="SAM" id="MobiDB-lite"/>
    </source>
</evidence>
<feature type="transmembrane region" description="Helical" evidence="15">
    <location>
        <begin position="199"/>
        <end position="222"/>
    </location>
</feature>
<keyword evidence="10" id="KW-0496">Mitochondrion</keyword>
<comment type="subcellular location">
    <subcellularLocation>
        <location evidence="1">Mitochondrion inner membrane</location>
        <topology evidence="1">Multi-pass membrane protein</topology>
    </subcellularLocation>
</comment>
<keyword evidence="9 15" id="KW-1133">Transmembrane helix</keyword>
<dbReference type="PRINTS" id="PR00926">
    <property type="entry name" value="MITOCARRIER"/>
</dbReference>
<keyword evidence="6" id="KW-0677">Repeat</keyword>
<accession>A0A8J4AV48</accession>
<evidence type="ECO:0008006" key="18">
    <source>
        <dbReference type="Google" id="ProtNLM"/>
    </source>
</evidence>
<feature type="repeat" description="Solcar" evidence="12">
    <location>
        <begin position="143"/>
        <end position="228"/>
    </location>
</feature>
<gene>
    <name evidence="16" type="ORF">Vafri_2943</name>
</gene>
<name>A0A8J4AV48_9CHLO</name>
<dbReference type="InterPro" id="IPR002067">
    <property type="entry name" value="MCP"/>
</dbReference>
<feature type="repeat" description="Solcar" evidence="12">
    <location>
        <begin position="237"/>
        <end position="335"/>
    </location>
</feature>
<dbReference type="PANTHER" id="PTHR24089">
    <property type="entry name" value="SOLUTE CARRIER FAMILY 25"/>
    <property type="match status" value="1"/>
</dbReference>
<evidence type="ECO:0000256" key="10">
    <source>
        <dbReference type="ARBA" id="ARBA00023128"/>
    </source>
</evidence>
<evidence type="ECO:0000256" key="6">
    <source>
        <dbReference type="ARBA" id="ARBA00022737"/>
    </source>
</evidence>
<evidence type="ECO:0000313" key="16">
    <source>
        <dbReference type="EMBL" id="GIL45791.1"/>
    </source>
</evidence>
<keyword evidence="8" id="KW-0106">Calcium</keyword>
<feature type="region of interest" description="Disordered" evidence="14">
    <location>
        <begin position="1"/>
        <end position="48"/>
    </location>
</feature>
<dbReference type="Pfam" id="PF00153">
    <property type="entry name" value="Mito_carr"/>
    <property type="match status" value="3"/>
</dbReference>